<name>A0ACC0PYT3_RHOML</name>
<comment type="caution">
    <text evidence="1">The sequence shown here is derived from an EMBL/GenBank/DDBJ whole genome shotgun (WGS) entry which is preliminary data.</text>
</comment>
<evidence type="ECO:0000313" key="1">
    <source>
        <dbReference type="EMBL" id="KAI8570746.1"/>
    </source>
</evidence>
<organism evidence="1 2">
    <name type="scientific">Rhododendron molle</name>
    <name type="common">Chinese azalea</name>
    <name type="synonym">Azalea mollis</name>
    <dbReference type="NCBI Taxonomy" id="49168"/>
    <lineage>
        <taxon>Eukaryota</taxon>
        <taxon>Viridiplantae</taxon>
        <taxon>Streptophyta</taxon>
        <taxon>Embryophyta</taxon>
        <taxon>Tracheophyta</taxon>
        <taxon>Spermatophyta</taxon>
        <taxon>Magnoliopsida</taxon>
        <taxon>eudicotyledons</taxon>
        <taxon>Gunneridae</taxon>
        <taxon>Pentapetalae</taxon>
        <taxon>asterids</taxon>
        <taxon>Ericales</taxon>
        <taxon>Ericaceae</taxon>
        <taxon>Ericoideae</taxon>
        <taxon>Rhodoreae</taxon>
        <taxon>Rhododendron</taxon>
    </lineage>
</organism>
<accession>A0ACC0PYT3</accession>
<reference evidence="1" key="1">
    <citation type="submission" date="2022-02" db="EMBL/GenBank/DDBJ databases">
        <title>Plant Genome Project.</title>
        <authorList>
            <person name="Zhang R.-G."/>
        </authorList>
    </citation>
    <scope>NUCLEOTIDE SEQUENCE</scope>
    <source>
        <strain evidence="1">AT1</strain>
    </source>
</reference>
<protein>
    <submittedName>
        <fullName evidence="1">Uncharacterized protein</fullName>
    </submittedName>
</protein>
<dbReference type="EMBL" id="CM046388">
    <property type="protein sequence ID" value="KAI8570746.1"/>
    <property type="molecule type" value="Genomic_DNA"/>
</dbReference>
<dbReference type="Proteomes" id="UP001062846">
    <property type="component" value="Chromosome 1"/>
</dbReference>
<keyword evidence="2" id="KW-1185">Reference proteome</keyword>
<gene>
    <name evidence="1" type="ORF">RHMOL_Rhmol01G0060500</name>
</gene>
<sequence>MQLPFSTFSWVTYLKKWMRNGFNNYLQRKEYQSMSTFKPKRQSNSTKGSDLSDSNEKRRVEGNTAME</sequence>
<proteinExistence type="predicted"/>
<evidence type="ECO:0000313" key="2">
    <source>
        <dbReference type="Proteomes" id="UP001062846"/>
    </source>
</evidence>